<dbReference type="EMBL" id="JAYMYR010000008">
    <property type="protein sequence ID" value="KAK7346112.1"/>
    <property type="molecule type" value="Genomic_DNA"/>
</dbReference>
<name>A0AAN9QSB2_PHACN</name>
<gene>
    <name evidence="1" type="ORF">VNO80_20627</name>
</gene>
<keyword evidence="2" id="KW-1185">Reference proteome</keyword>
<dbReference type="AlphaFoldDB" id="A0AAN9QSB2"/>
<dbReference type="Proteomes" id="UP001374584">
    <property type="component" value="Unassembled WGS sequence"/>
</dbReference>
<accession>A0AAN9QSB2</accession>
<proteinExistence type="predicted"/>
<protein>
    <submittedName>
        <fullName evidence="1">Uncharacterized protein</fullName>
    </submittedName>
</protein>
<evidence type="ECO:0000313" key="1">
    <source>
        <dbReference type="EMBL" id="KAK7346112.1"/>
    </source>
</evidence>
<sequence length="109" mass="12590">MQTTKRQRFSCVSFISFMEARMSGFCKVGNISILLSKEKVPIAVMNAYSSCDLDEKHEMWNEIDILRKAEPCVYLGTLMLFGERKKEWVFEGMVVCSVSIVTLFRSQFL</sequence>
<evidence type="ECO:0000313" key="2">
    <source>
        <dbReference type="Proteomes" id="UP001374584"/>
    </source>
</evidence>
<reference evidence="1 2" key="1">
    <citation type="submission" date="2024-01" db="EMBL/GenBank/DDBJ databases">
        <title>The genomes of 5 underutilized Papilionoideae crops provide insights into root nodulation and disease resistanc.</title>
        <authorList>
            <person name="Jiang F."/>
        </authorList>
    </citation>
    <scope>NUCLEOTIDE SEQUENCE [LARGE SCALE GENOMIC DNA]</scope>
    <source>
        <strain evidence="1">JINMINGXINNONG_FW02</strain>
        <tissue evidence="1">Leaves</tissue>
    </source>
</reference>
<comment type="caution">
    <text evidence="1">The sequence shown here is derived from an EMBL/GenBank/DDBJ whole genome shotgun (WGS) entry which is preliminary data.</text>
</comment>
<organism evidence="1 2">
    <name type="scientific">Phaseolus coccineus</name>
    <name type="common">Scarlet runner bean</name>
    <name type="synonym">Phaseolus multiflorus</name>
    <dbReference type="NCBI Taxonomy" id="3886"/>
    <lineage>
        <taxon>Eukaryota</taxon>
        <taxon>Viridiplantae</taxon>
        <taxon>Streptophyta</taxon>
        <taxon>Embryophyta</taxon>
        <taxon>Tracheophyta</taxon>
        <taxon>Spermatophyta</taxon>
        <taxon>Magnoliopsida</taxon>
        <taxon>eudicotyledons</taxon>
        <taxon>Gunneridae</taxon>
        <taxon>Pentapetalae</taxon>
        <taxon>rosids</taxon>
        <taxon>fabids</taxon>
        <taxon>Fabales</taxon>
        <taxon>Fabaceae</taxon>
        <taxon>Papilionoideae</taxon>
        <taxon>50 kb inversion clade</taxon>
        <taxon>NPAAA clade</taxon>
        <taxon>indigoferoid/millettioid clade</taxon>
        <taxon>Phaseoleae</taxon>
        <taxon>Phaseolus</taxon>
    </lineage>
</organism>